<evidence type="ECO:0000256" key="1">
    <source>
        <dbReference type="ARBA" id="ARBA00005417"/>
    </source>
</evidence>
<dbReference type="PANTHER" id="PTHR43776:SF7">
    <property type="entry name" value="D,D-DIPEPTIDE TRANSPORT ATP-BINDING PROTEIN DDPF-RELATED"/>
    <property type="match status" value="1"/>
</dbReference>
<dbReference type="GO" id="GO:0005524">
    <property type="term" value="F:ATP binding"/>
    <property type="evidence" value="ECO:0007669"/>
    <property type="project" value="UniProtKB-KW"/>
</dbReference>
<organism evidence="6 7">
    <name type="scientific">Saccharibacillus brassicae</name>
    <dbReference type="NCBI Taxonomy" id="2583377"/>
    <lineage>
        <taxon>Bacteria</taxon>
        <taxon>Bacillati</taxon>
        <taxon>Bacillota</taxon>
        <taxon>Bacilli</taxon>
        <taxon>Bacillales</taxon>
        <taxon>Paenibacillaceae</taxon>
        <taxon>Saccharibacillus</taxon>
    </lineage>
</organism>
<evidence type="ECO:0000256" key="2">
    <source>
        <dbReference type="ARBA" id="ARBA00022448"/>
    </source>
</evidence>
<dbReference type="SUPFAM" id="SSF52540">
    <property type="entry name" value="P-loop containing nucleoside triphosphate hydrolases"/>
    <property type="match status" value="1"/>
</dbReference>
<evidence type="ECO:0000313" key="7">
    <source>
        <dbReference type="Proteomes" id="UP000316968"/>
    </source>
</evidence>
<name>A0A4Y6URG2_SACBS</name>
<dbReference type="GO" id="GO:0016887">
    <property type="term" value="F:ATP hydrolysis activity"/>
    <property type="evidence" value="ECO:0007669"/>
    <property type="project" value="InterPro"/>
</dbReference>
<dbReference type="InterPro" id="IPR003439">
    <property type="entry name" value="ABC_transporter-like_ATP-bd"/>
</dbReference>
<dbReference type="Gene3D" id="3.40.50.300">
    <property type="entry name" value="P-loop containing nucleotide triphosphate hydrolases"/>
    <property type="match status" value="1"/>
</dbReference>
<dbReference type="Proteomes" id="UP000316968">
    <property type="component" value="Chromosome"/>
</dbReference>
<dbReference type="AlphaFoldDB" id="A0A4Y6URG2"/>
<dbReference type="PROSITE" id="PS00211">
    <property type="entry name" value="ABC_TRANSPORTER_1"/>
    <property type="match status" value="1"/>
</dbReference>
<dbReference type="PROSITE" id="PS50893">
    <property type="entry name" value="ABC_TRANSPORTER_2"/>
    <property type="match status" value="1"/>
</dbReference>
<dbReference type="InterPro" id="IPR027417">
    <property type="entry name" value="P-loop_NTPase"/>
</dbReference>
<evidence type="ECO:0000256" key="4">
    <source>
        <dbReference type="ARBA" id="ARBA00022840"/>
    </source>
</evidence>
<keyword evidence="3" id="KW-0547">Nucleotide-binding</keyword>
<evidence type="ECO:0000259" key="5">
    <source>
        <dbReference type="PROSITE" id="PS50893"/>
    </source>
</evidence>
<dbReference type="InterPro" id="IPR050319">
    <property type="entry name" value="ABC_transp_ATP-bind"/>
</dbReference>
<dbReference type="SMART" id="SM00382">
    <property type="entry name" value="AAA"/>
    <property type="match status" value="1"/>
</dbReference>
<evidence type="ECO:0000313" key="6">
    <source>
        <dbReference type="EMBL" id="QDH20209.1"/>
    </source>
</evidence>
<protein>
    <submittedName>
        <fullName evidence="6">ABC transporter ATP-binding protein</fullName>
    </submittedName>
</protein>
<comment type="similarity">
    <text evidence="1">Belongs to the ABC transporter superfamily.</text>
</comment>
<dbReference type="InterPro" id="IPR017871">
    <property type="entry name" value="ABC_transporter-like_CS"/>
</dbReference>
<dbReference type="PANTHER" id="PTHR43776">
    <property type="entry name" value="TRANSPORT ATP-BINDING PROTEIN"/>
    <property type="match status" value="1"/>
</dbReference>
<keyword evidence="2" id="KW-0813">Transport</keyword>
<sequence length="268" mass="29952">MNVLEAVELTKVYEKRNGWNRGGARLNAPPAVSGLSLELRQGETLALVGESGCGKSTLARMLLKLEPPTAGRIRYRGTDITDWNFRQMREVRSRMQPVFQNSLASFDPAFTVEKIVGEPLRGARLERAAVVSRIAETLESVGLGSEYLRRYPSELSGGQQQRVGIARAIACEPEILVLDEPFSSLDYSLRKQAMRLLDGLKQRLGLSYLFITHDLSAVGTFCDRVSVMRRGEIVEQCPAAELQRGERHPYTRMLLDSIPVSHPALRNR</sequence>
<accession>A0A4Y6URG2</accession>
<keyword evidence="7" id="KW-1185">Reference proteome</keyword>
<keyword evidence="4 6" id="KW-0067">ATP-binding</keyword>
<dbReference type="GO" id="GO:0055085">
    <property type="term" value="P:transmembrane transport"/>
    <property type="evidence" value="ECO:0007669"/>
    <property type="project" value="UniProtKB-ARBA"/>
</dbReference>
<dbReference type="EMBL" id="CP041217">
    <property type="protein sequence ID" value="QDH20209.1"/>
    <property type="molecule type" value="Genomic_DNA"/>
</dbReference>
<dbReference type="CDD" id="cd03257">
    <property type="entry name" value="ABC_NikE_OppD_transporters"/>
    <property type="match status" value="1"/>
</dbReference>
<proteinExistence type="inferred from homology"/>
<dbReference type="InterPro" id="IPR003593">
    <property type="entry name" value="AAA+_ATPase"/>
</dbReference>
<dbReference type="Pfam" id="PF00005">
    <property type="entry name" value="ABC_tran"/>
    <property type="match status" value="1"/>
</dbReference>
<dbReference type="OrthoDB" id="9802264at2"/>
<dbReference type="RefSeq" id="WP_141446595.1">
    <property type="nucleotide sequence ID" value="NZ_CP041217.1"/>
</dbReference>
<dbReference type="KEGG" id="saca:FFV09_04650"/>
<feature type="domain" description="ABC transporter" evidence="5">
    <location>
        <begin position="7"/>
        <end position="255"/>
    </location>
</feature>
<gene>
    <name evidence="6" type="ORF">FFV09_04650</name>
</gene>
<reference evidence="6 7" key="1">
    <citation type="submission" date="2019-06" db="EMBL/GenBank/DDBJ databases">
        <title>Saccharibacillus brassicae sp. nov., an endophytic bacterium isolated from Chinese cabbage seeds (Brassica pekinensis).</title>
        <authorList>
            <person name="Jiang L."/>
            <person name="Lee J."/>
            <person name="Kim S.W."/>
        </authorList>
    </citation>
    <scope>NUCLEOTIDE SEQUENCE [LARGE SCALE GENOMIC DNA]</scope>
    <source>
        <strain evidence="7">KCTC 43072 / ATSA2</strain>
    </source>
</reference>
<evidence type="ECO:0000256" key="3">
    <source>
        <dbReference type="ARBA" id="ARBA00022741"/>
    </source>
</evidence>